<proteinExistence type="inferred from homology"/>
<dbReference type="OrthoDB" id="9809039at2"/>
<dbReference type="GO" id="GO:0032422">
    <property type="term" value="F:purine-rich negative regulatory element binding"/>
    <property type="evidence" value="ECO:0007669"/>
    <property type="project" value="InterPro"/>
</dbReference>
<comment type="similarity">
    <text evidence="1">Belongs to the PUR DNA-binding protein family.</text>
</comment>
<keyword evidence="4" id="KW-1185">Reference proteome</keyword>
<evidence type="ECO:0000256" key="1">
    <source>
        <dbReference type="ARBA" id="ARBA00009251"/>
    </source>
</evidence>
<evidence type="ECO:0000313" key="3">
    <source>
        <dbReference type="EMBL" id="RZF61755.1"/>
    </source>
</evidence>
<gene>
    <name evidence="3" type="ORF">EWE74_02645</name>
</gene>
<dbReference type="SMART" id="SM00712">
    <property type="entry name" value="PUR"/>
    <property type="match status" value="1"/>
</dbReference>
<accession>A0A4Q6XPV6</accession>
<dbReference type="GO" id="GO:0000977">
    <property type="term" value="F:RNA polymerase II transcription regulatory region sequence-specific DNA binding"/>
    <property type="evidence" value="ECO:0007669"/>
    <property type="project" value="InterPro"/>
</dbReference>
<protein>
    <submittedName>
        <fullName evidence="3">DUF3276 family protein</fullName>
    </submittedName>
</protein>
<dbReference type="Pfam" id="PF11680">
    <property type="entry name" value="DUF3276"/>
    <property type="match status" value="1"/>
</dbReference>
<dbReference type="RefSeq" id="WP_130139984.1">
    <property type="nucleotide sequence ID" value="NZ_SGIT01000001.1"/>
</dbReference>
<dbReference type="Proteomes" id="UP000292855">
    <property type="component" value="Unassembled WGS sequence"/>
</dbReference>
<organism evidence="3 4">
    <name type="scientific">Sphingobacterium corticibacterium</name>
    <dbReference type="NCBI Taxonomy" id="2484746"/>
    <lineage>
        <taxon>Bacteria</taxon>
        <taxon>Pseudomonadati</taxon>
        <taxon>Bacteroidota</taxon>
        <taxon>Sphingobacteriia</taxon>
        <taxon>Sphingobacteriales</taxon>
        <taxon>Sphingobacteriaceae</taxon>
        <taxon>Sphingobacterium</taxon>
    </lineage>
</organism>
<keyword evidence="2" id="KW-0238">DNA-binding</keyword>
<dbReference type="EMBL" id="SGIT01000001">
    <property type="protein sequence ID" value="RZF61755.1"/>
    <property type="molecule type" value="Genomic_DNA"/>
</dbReference>
<reference evidence="3 4" key="1">
    <citation type="submission" date="2019-02" db="EMBL/GenBank/DDBJ databases">
        <authorList>
            <person name="Li Y."/>
        </authorList>
    </citation>
    <scope>NUCLEOTIDE SEQUENCE [LARGE SCALE GENOMIC DNA]</scope>
    <source>
        <strain evidence="3 4">30C10-4-7</strain>
    </source>
</reference>
<dbReference type="AlphaFoldDB" id="A0A4Q6XPV6"/>
<dbReference type="InterPro" id="IPR006628">
    <property type="entry name" value="PUR-bd_fam"/>
</dbReference>
<evidence type="ECO:0000256" key="2">
    <source>
        <dbReference type="ARBA" id="ARBA00023125"/>
    </source>
</evidence>
<evidence type="ECO:0000313" key="4">
    <source>
        <dbReference type="Proteomes" id="UP000292855"/>
    </source>
</evidence>
<sequence>MDNNELFTDKITKGNRTYFFDVKKSENGSLYLSVSESRRTDDGFEKYKILIFEEDIKDFKKLFNRAVKKLEKLTDPESDKESYTLDDIREQHPQAYRPWSTEDDEKLEGLFCEGKTVKELANIFQRKEGAITSRIKKLELKEKYS</sequence>
<comment type="caution">
    <text evidence="3">The sequence shown here is derived from an EMBL/GenBank/DDBJ whole genome shotgun (WGS) entry which is preliminary data.</text>
</comment>
<dbReference type="Gene3D" id="3.10.450.700">
    <property type="match status" value="1"/>
</dbReference>
<name>A0A4Q6XPV6_9SPHI</name>